<sequence length="277" mass="30978">MPASDILRRNNVQIIGSGEQTLLMAHGFGCDQNMWRFLIPSLETHFRIVLFDYVGSGHSTISAYSSRRYSQLSGYSQDLIEICDALQLRNITFIGHSVSCMIGLMASIARPELFSSLTMVCPSPCFLNQPPDYMGGFDRQDLEELISLMDKNYIGWANYLAPLVIGTANKEAFLDELTGSFCSTDPIIAKNFAKATFFEDHRNLLIQTPLPCLILQSSNDILAPVRVGQYMNQNISNSELHIIDAHGHCLHMTNPTDISAKIKDFVSLDRETQFNGK</sequence>
<dbReference type="Pfam" id="PF00561">
    <property type="entry name" value="Abhydrolase_1"/>
    <property type="match status" value="1"/>
</dbReference>
<evidence type="ECO:0000313" key="3">
    <source>
        <dbReference type="EMBL" id="GAA4107053.1"/>
    </source>
</evidence>
<organism evidence="3 4">
    <name type="scientific">Zhongshania borealis</name>
    <dbReference type="NCBI Taxonomy" id="889488"/>
    <lineage>
        <taxon>Bacteria</taxon>
        <taxon>Pseudomonadati</taxon>
        <taxon>Pseudomonadota</taxon>
        <taxon>Gammaproteobacteria</taxon>
        <taxon>Cellvibrionales</taxon>
        <taxon>Spongiibacteraceae</taxon>
        <taxon>Zhongshania</taxon>
    </lineage>
</organism>
<protein>
    <submittedName>
        <fullName evidence="3">Sigma factor SigB/phosphatase RsbP regulator RsbQ</fullName>
    </submittedName>
</protein>
<evidence type="ECO:0000313" key="4">
    <source>
        <dbReference type="Proteomes" id="UP001500392"/>
    </source>
</evidence>
<dbReference type="InterPro" id="IPR000073">
    <property type="entry name" value="AB_hydrolase_1"/>
</dbReference>
<gene>
    <name evidence="3" type="primary">rsbQ</name>
    <name evidence="3" type="ORF">GCM10022414_37930</name>
</gene>
<dbReference type="InterPro" id="IPR029058">
    <property type="entry name" value="AB_hydrolase_fold"/>
</dbReference>
<name>A0ABP7X8U3_9GAMM</name>
<accession>A0ABP7X8U3</accession>
<dbReference type="PANTHER" id="PTHR43039">
    <property type="entry name" value="ESTERASE-RELATED"/>
    <property type="match status" value="1"/>
</dbReference>
<feature type="domain" description="AB hydrolase-1" evidence="2">
    <location>
        <begin position="21"/>
        <end position="255"/>
    </location>
</feature>
<dbReference type="Proteomes" id="UP001500392">
    <property type="component" value="Unassembled WGS sequence"/>
</dbReference>
<dbReference type="SUPFAM" id="SSF53474">
    <property type="entry name" value="alpha/beta-Hydrolases"/>
    <property type="match status" value="1"/>
</dbReference>
<dbReference type="Gene3D" id="3.40.50.1820">
    <property type="entry name" value="alpha/beta hydrolase"/>
    <property type="match status" value="1"/>
</dbReference>
<comment type="caution">
    <text evidence="3">The sequence shown here is derived from an EMBL/GenBank/DDBJ whole genome shotgun (WGS) entry which is preliminary data.</text>
</comment>
<dbReference type="EMBL" id="BAABDM010000015">
    <property type="protein sequence ID" value="GAA4107053.1"/>
    <property type="molecule type" value="Genomic_DNA"/>
</dbReference>
<comment type="similarity">
    <text evidence="1">Belongs to the AB hydrolase superfamily.</text>
</comment>
<proteinExistence type="inferred from homology"/>
<reference evidence="4" key="1">
    <citation type="journal article" date="2019" name="Int. J. Syst. Evol. Microbiol.">
        <title>The Global Catalogue of Microorganisms (GCM) 10K type strain sequencing project: providing services to taxonomists for standard genome sequencing and annotation.</title>
        <authorList>
            <consortium name="The Broad Institute Genomics Platform"/>
            <consortium name="The Broad Institute Genome Sequencing Center for Infectious Disease"/>
            <person name="Wu L."/>
            <person name="Ma J."/>
        </authorList>
    </citation>
    <scope>NUCLEOTIDE SEQUENCE [LARGE SCALE GENOMIC DNA]</scope>
    <source>
        <strain evidence="4">JCM 17304</strain>
    </source>
</reference>
<keyword evidence="4" id="KW-1185">Reference proteome</keyword>
<evidence type="ECO:0000256" key="1">
    <source>
        <dbReference type="ARBA" id="ARBA00008645"/>
    </source>
</evidence>
<evidence type="ECO:0000259" key="2">
    <source>
        <dbReference type="Pfam" id="PF00561"/>
    </source>
</evidence>